<protein>
    <submittedName>
        <fullName evidence="1">DNA repair protein RadA</fullName>
    </submittedName>
</protein>
<accession>A0ABQ5KN64</accession>
<name>A0ABQ5KN64_9EUKA</name>
<dbReference type="EMBL" id="BQXS01002897">
    <property type="protein sequence ID" value="GKT33391.1"/>
    <property type="molecule type" value="Genomic_DNA"/>
</dbReference>
<organism evidence="1 2">
    <name type="scientific">Aduncisulcus paluster</name>
    <dbReference type="NCBI Taxonomy" id="2918883"/>
    <lineage>
        <taxon>Eukaryota</taxon>
        <taxon>Metamonada</taxon>
        <taxon>Carpediemonas-like organisms</taxon>
        <taxon>Aduncisulcus</taxon>
    </lineage>
</organism>
<evidence type="ECO:0000313" key="1">
    <source>
        <dbReference type="EMBL" id="GKT33391.1"/>
    </source>
</evidence>
<dbReference type="PANTHER" id="PTHR32472">
    <property type="entry name" value="DNA REPAIR PROTEIN RADA"/>
    <property type="match status" value="1"/>
</dbReference>
<feature type="non-terminal residue" evidence="1">
    <location>
        <position position="123"/>
    </location>
</feature>
<reference evidence="1" key="1">
    <citation type="submission" date="2022-03" db="EMBL/GenBank/DDBJ databases">
        <title>Draft genome sequence of Aduncisulcus paluster, a free-living microaerophilic Fornicata.</title>
        <authorList>
            <person name="Yuyama I."/>
            <person name="Kume K."/>
            <person name="Tamura T."/>
            <person name="Inagaki Y."/>
            <person name="Hashimoto T."/>
        </authorList>
    </citation>
    <scope>NUCLEOTIDE SEQUENCE</scope>
    <source>
        <strain evidence="1">NY0171</strain>
    </source>
</reference>
<dbReference type="Proteomes" id="UP001057375">
    <property type="component" value="Unassembled WGS sequence"/>
</dbReference>
<dbReference type="SUPFAM" id="SSF54211">
    <property type="entry name" value="Ribosomal protein S5 domain 2-like"/>
    <property type="match status" value="1"/>
</dbReference>
<keyword evidence="2" id="KW-1185">Reference proteome</keyword>
<evidence type="ECO:0000313" key="2">
    <source>
        <dbReference type="Proteomes" id="UP001057375"/>
    </source>
</evidence>
<comment type="caution">
    <text evidence="1">The sequence shown here is derived from an EMBL/GenBank/DDBJ whole genome shotgun (WGS) entry which is preliminary data.</text>
</comment>
<gene>
    <name evidence="1" type="ORF">ADUPG1_002476</name>
</gene>
<sequence>MRVLKNRFGPSDELVVFSMRQSAVVMAMDGHKPFAVEVQALASRTVLSIPRRTALGFDTNRLNLILAVLEKRLNLNLGQLDIYAKIGGGLAMRDPGLDLGVVASVLSSFYDRPLQPGAVFWGE</sequence>
<dbReference type="InterPro" id="IPR020568">
    <property type="entry name" value="Ribosomal_Su5_D2-typ_SF"/>
</dbReference>
<dbReference type="PANTHER" id="PTHR32472:SF10">
    <property type="entry name" value="DNA REPAIR PROTEIN RADA-LIKE PROTEIN"/>
    <property type="match status" value="1"/>
</dbReference>
<proteinExistence type="predicted"/>